<dbReference type="SUPFAM" id="SSF52172">
    <property type="entry name" value="CheY-like"/>
    <property type="match status" value="1"/>
</dbReference>
<name>A0A934PVR7_9SPHI</name>
<keyword evidence="2" id="KW-0902">Two-component regulatory system</keyword>
<dbReference type="Pfam" id="PF00486">
    <property type="entry name" value="Trans_reg_C"/>
    <property type="match status" value="1"/>
</dbReference>
<sequence>MNNSKILLVEDELVLAEIVHESLNSRGFEVVHTDTIHGAKELYYNILPDIIILDVMLPDGSGFDFAKQIRNIDAELPIIFLTSRSLIQDVVKGFESGGNDYLKKPFSLEELIIRVKALLSRNRILIKEKEEIKTIQIGSYKFQYPLGILSRMENKRTLTTRESEILHLLLLNRNNVLNRNSLLMELWNNDDYFSGRSLDVFMAKLRKYLKDDPSVSILNIRGQGYKLIY</sequence>
<evidence type="ECO:0000256" key="1">
    <source>
        <dbReference type="ARBA" id="ARBA00022553"/>
    </source>
</evidence>
<organism evidence="8 9">
    <name type="scientific">Mucilaginibacter segetis</name>
    <dbReference type="NCBI Taxonomy" id="2793071"/>
    <lineage>
        <taxon>Bacteria</taxon>
        <taxon>Pseudomonadati</taxon>
        <taxon>Bacteroidota</taxon>
        <taxon>Sphingobacteriia</taxon>
        <taxon>Sphingobacteriales</taxon>
        <taxon>Sphingobacteriaceae</taxon>
        <taxon>Mucilaginibacter</taxon>
    </lineage>
</organism>
<dbReference type="SMART" id="SM00862">
    <property type="entry name" value="Trans_reg_C"/>
    <property type="match status" value="1"/>
</dbReference>
<dbReference type="RefSeq" id="WP_200066512.1">
    <property type="nucleotide sequence ID" value="NZ_JAEHFW010000002.1"/>
</dbReference>
<dbReference type="InterPro" id="IPR016032">
    <property type="entry name" value="Sig_transdc_resp-reg_C-effctor"/>
</dbReference>
<dbReference type="Pfam" id="PF00072">
    <property type="entry name" value="Response_reg"/>
    <property type="match status" value="1"/>
</dbReference>
<evidence type="ECO:0000256" key="3">
    <source>
        <dbReference type="ARBA" id="ARBA00023125"/>
    </source>
</evidence>
<dbReference type="PANTHER" id="PTHR48111:SF40">
    <property type="entry name" value="PHOSPHATE REGULON TRANSCRIPTIONAL REGULATORY PROTEIN PHOB"/>
    <property type="match status" value="1"/>
</dbReference>
<comment type="caution">
    <text evidence="8">The sequence shown here is derived from an EMBL/GenBank/DDBJ whole genome shotgun (WGS) entry which is preliminary data.</text>
</comment>
<dbReference type="GO" id="GO:0000976">
    <property type="term" value="F:transcription cis-regulatory region binding"/>
    <property type="evidence" value="ECO:0007669"/>
    <property type="project" value="TreeGrafter"/>
</dbReference>
<feature type="domain" description="OmpR/PhoB-type" evidence="7">
    <location>
        <begin position="132"/>
        <end position="229"/>
    </location>
</feature>
<keyword evidence="1 4" id="KW-0597">Phosphoprotein</keyword>
<feature type="DNA-binding region" description="OmpR/PhoB-type" evidence="5">
    <location>
        <begin position="132"/>
        <end position="229"/>
    </location>
</feature>
<proteinExistence type="predicted"/>
<dbReference type="SUPFAM" id="SSF46894">
    <property type="entry name" value="C-terminal effector domain of the bipartite response regulators"/>
    <property type="match status" value="1"/>
</dbReference>
<dbReference type="Gene3D" id="6.10.250.690">
    <property type="match status" value="1"/>
</dbReference>
<dbReference type="InterPro" id="IPR001789">
    <property type="entry name" value="Sig_transdc_resp-reg_receiver"/>
</dbReference>
<reference evidence="8" key="1">
    <citation type="submission" date="2020-12" db="EMBL/GenBank/DDBJ databases">
        <title>Bacterial novel species Mucilaginibacter sp. SD-g isolated from soil.</title>
        <authorList>
            <person name="Jung H.-Y."/>
        </authorList>
    </citation>
    <scope>NUCLEOTIDE SEQUENCE</scope>
    <source>
        <strain evidence="8">SD-g</strain>
    </source>
</reference>
<dbReference type="PANTHER" id="PTHR48111">
    <property type="entry name" value="REGULATOR OF RPOS"/>
    <property type="match status" value="1"/>
</dbReference>
<dbReference type="Proteomes" id="UP000613193">
    <property type="component" value="Unassembled WGS sequence"/>
</dbReference>
<dbReference type="GO" id="GO:0005829">
    <property type="term" value="C:cytosol"/>
    <property type="evidence" value="ECO:0007669"/>
    <property type="project" value="TreeGrafter"/>
</dbReference>
<dbReference type="Gene3D" id="3.40.50.2300">
    <property type="match status" value="1"/>
</dbReference>
<dbReference type="InterPro" id="IPR011006">
    <property type="entry name" value="CheY-like_superfamily"/>
</dbReference>
<evidence type="ECO:0000259" key="7">
    <source>
        <dbReference type="PROSITE" id="PS51755"/>
    </source>
</evidence>
<dbReference type="Gene3D" id="1.10.10.10">
    <property type="entry name" value="Winged helix-like DNA-binding domain superfamily/Winged helix DNA-binding domain"/>
    <property type="match status" value="1"/>
</dbReference>
<dbReference type="PROSITE" id="PS50110">
    <property type="entry name" value="RESPONSE_REGULATORY"/>
    <property type="match status" value="1"/>
</dbReference>
<evidence type="ECO:0000313" key="9">
    <source>
        <dbReference type="Proteomes" id="UP000613193"/>
    </source>
</evidence>
<dbReference type="GO" id="GO:0032993">
    <property type="term" value="C:protein-DNA complex"/>
    <property type="evidence" value="ECO:0007669"/>
    <property type="project" value="TreeGrafter"/>
</dbReference>
<dbReference type="SMART" id="SM00448">
    <property type="entry name" value="REC"/>
    <property type="match status" value="1"/>
</dbReference>
<evidence type="ECO:0000256" key="4">
    <source>
        <dbReference type="PROSITE-ProRule" id="PRU00169"/>
    </source>
</evidence>
<feature type="modified residue" description="4-aspartylphosphate" evidence="4">
    <location>
        <position position="54"/>
    </location>
</feature>
<evidence type="ECO:0000313" key="8">
    <source>
        <dbReference type="EMBL" id="MBK0379976.1"/>
    </source>
</evidence>
<protein>
    <submittedName>
        <fullName evidence="8">Response regulator transcription factor</fullName>
    </submittedName>
</protein>
<dbReference type="InterPro" id="IPR001867">
    <property type="entry name" value="OmpR/PhoB-type_DNA-bd"/>
</dbReference>
<evidence type="ECO:0000256" key="2">
    <source>
        <dbReference type="ARBA" id="ARBA00023012"/>
    </source>
</evidence>
<gene>
    <name evidence="8" type="ORF">I5M19_11690</name>
</gene>
<dbReference type="GO" id="GO:0000156">
    <property type="term" value="F:phosphorelay response regulator activity"/>
    <property type="evidence" value="ECO:0007669"/>
    <property type="project" value="TreeGrafter"/>
</dbReference>
<dbReference type="EMBL" id="JAEHFW010000002">
    <property type="protein sequence ID" value="MBK0379976.1"/>
    <property type="molecule type" value="Genomic_DNA"/>
</dbReference>
<dbReference type="InterPro" id="IPR036388">
    <property type="entry name" value="WH-like_DNA-bd_sf"/>
</dbReference>
<dbReference type="InterPro" id="IPR039420">
    <property type="entry name" value="WalR-like"/>
</dbReference>
<feature type="domain" description="Response regulatory" evidence="6">
    <location>
        <begin position="5"/>
        <end position="119"/>
    </location>
</feature>
<evidence type="ECO:0000256" key="5">
    <source>
        <dbReference type="PROSITE-ProRule" id="PRU01091"/>
    </source>
</evidence>
<keyword evidence="9" id="KW-1185">Reference proteome</keyword>
<keyword evidence="3 5" id="KW-0238">DNA-binding</keyword>
<accession>A0A934PVR7</accession>
<dbReference type="AlphaFoldDB" id="A0A934PVR7"/>
<evidence type="ECO:0000259" key="6">
    <source>
        <dbReference type="PROSITE" id="PS50110"/>
    </source>
</evidence>
<dbReference type="GO" id="GO:0006355">
    <property type="term" value="P:regulation of DNA-templated transcription"/>
    <property type="evidence" value="ECO:0007669"/>
    <property type="project" value="InterPro"/>
</dbReference>
<dbReference type="PROSITE" id="PS51755">
    <property type="entry name" value="OMPR_PHOB"/>
    <property type="match status" value="1"/>
</dbReference>